<evidence type="ECO:0000313" key="2">
    <source>
        <dbReference type="EMBL" id="KAL2731244.1"/>
    </source>
</evidence>
<protein>
    <submittedName>
        <fullName evidence="2">Uncharacterized protein</fullName>
    </submittedName>
</protein>
<keyword evidence="3" id="KW-1185">Reference proteome</keyword>
<evidence type="ECO:0000313" key="3">
    <source>
        <dbReference type="Proteomes" id="UP001607302"/>
    </source>
</evidence>
<feature type="region of interest" description="Disordered" evidence="1">
    <location>
        <begin position="213"/>
        <end position="244"/>
    </location>
</feature>
<feature type="compositionally biased region" description="Basic and acidic residues" evidence="1">
    <location>
        <begin position="108"/>
        <end position="124"/>
    </location>
</feature>
<name>A0ABD2BEQ8_VESSQ</name>
<gene>
    <name evidence="2" type="ORF">V1478_004789</name>
</gene>
<proteinExistence type="predicted"/>
<sequence length="342" mass="38953">MPRITGFLTASTLRALYLPFTKVDRVSTIGWGDREIEPDNVYRAKKGRNKRGNYEITYVTLENISEDVFPFPFLPPSSSFKRSDRNDGKRIASSDRVRIIDRRPVSWPRNRERDESPSSPRVKDEVEEEVEKEEEAEDEEDDTTTIGSAFRDLSKAFSASHFFFSKVSVDSTMATGDSWSSSSSSSSSLLSRKNSTLARKNLSLNRRCVLANGDGKNGGVGEYEKEDEREEEEEEEEEETEEEAMGFRARACECHEENVASAKNRTTLSYTNAIVESWETRCCFYVKEVVVIVKEVKEEEDEEKEEKEKMVVHDVYEVNGSERARKTRGVGGSLMSSEWTNA</sequence>
<feature type="region of interest" description="Disordered" evidence="1">
    <location>
        <begin position="323"/>
        <end position="342"/>
    </location>
</feature>
<feature type="compositionally biased region" description="Acidic residues" evidence="1">
    <location>
        <begin position="125"/>
        <end position="143"/>
    </location>
</feature>
<accession>A0ABD2BEQ8</accession>
<dbReference type="AlphaFoldDB" id="A0ABD2BEQ8"/>
<dbReference type="Proteomes" id="UP001607302">
    <property type="component" value="Unassembled WGS sequence"/>
</dbReference>
<feature type="region of interest" description="Disordered" evidence="1">
    <location>
        <begin position="108"/>
        <end position="145"/>
    </location>
</feature>
<organism evidence="2 3">
    <name type="scientific">Vespula squamosa</name>
    <name type="common">Southern yellow jacket</name>
    <name type="synonym">Wasp</name>
    <dbReference type="NCBI Taxonomy" id="30214"/>
    <lineage>
        <taxon>Eukaryota</taxon>
        <taxon>Metazoa</taxon>
        <taxon>Ecdysozoa</taxon>
        <taxon>Arthropoda</taxon>
        <taxon>Hexapoda</taxon>
        <taxon>Insecta</taxon>
        <taxon>Pterygota</taxon>
        <taxon>Neoptera</taxon>
        <taxon>Endopterygota</taxon>
        <taxon>Hymenoptera</taxon>
        <taxon>Apocrita</taxon>
        <taxon>Aculeata</taxon>
        <taxon>Vespoidea</taxon>
        <taxon>Vespidae</taxon>
        <taxon>Vespinae</taxon>
        <taxon>Vespula</taxon>
    </lineage>
</organism>
<dbReference type="EMBL" id="JAUDFV010000105">
    <property type="protein sequence ID" value="KAL2731244.1"/>
    <property type="molecule type" value="Genomic_DNA"/>
</dbReference>
<feature type="compositionally biased region" description="Acidic residues" evidence="1">
    <location>
        <begin position="224"/>
        <end position="244"/>
    </location>
</feature>
<reference evidence="2 3" key="1">
    <citation type="journal article" date="2024" name="Ann. Entomol. Soc. Am.">
        <title>Genomic analyses of the southern and eastern yellowjacket wasps (Hymenoptera: Vespidae) reveal evolutionary signatures of social life.</title>
        <authorList>
            <person name="Catto M.A."/>
            <person name="Caine P.B."/>
            <person name="Orr S.E."/>
            <person name="Hunt B.G."/>
            <person name="Goodisman M.A.D."/>
        </authorList>
    </citation>
    <scope>NUCLEOTIDE SEQUENCE [LARGE SCALE GENOMIC DNA]</scope>
    <source>
        <strain evidence="2">233</strain>
        <tissue evidence="2">Head and thorax</tissue>
    </source>
</reference>
<comment type="caution">
    <text evidence="2">The sequence shown here is derived from an EMBL/GenBank/DDBJ whole genome shotgun (WGS) entry which is preliminary data.</text>
</comment>
<evidence type="ECO:0000256" key="1">
    <source>
        <dbReference type="SAM" id="MobiDB-lite"/>
    </source>
</evidence>